<sequence length="528" mass="56837">MDFRIDALATANDWVQGSPTRPYTGIVSLYMADQLSAETAAREIVSVINEMYYGGDSGLVEEGLIDLWRTIAHTSKTLERSICIRQPYRTEQEPSIDGDSPTTPTATQPATQSDRSYYSPTPAQRKLLTLLKAIRTFPPTDPMPGTMAGTSHQHHPSLSPYLGATVFSSSSSYYGSSLSSNHSDWGGMLADDAETRIKCKRGVCWAALPFFREVIAEIFQEDAPGDWFRRPPQSRHSAPAPAPASTESRSITPLSTAKWPEAPTGAEPSSHFYSAHNPIPDQLKVAPPKVGFEHSESEAWLNLTSFLAFMSKESILDTLDDVGLVMMGSVLGSEGMALSAPASGIGSHSHGQGGDYSLYPQSQPESFTGCIVTKPCLDLYISAAAIWAVITGDDIWNRRGEAAGNEFVVGLSLDDDDRDGDSTMLRRTASMSLRSNSTTGATSTMSGGPSGLAPTTPASKEARAIRKAKADERTPRGDGKDAISRRTWDAWIVRLRAATCHEGLTASTRSIAAEAADVMLRACTSLDT</sequence>
<evidence type="ECO:0000313" key="1">
    <source>
        <dbReference type="EMBL" id="RAH46786.1"/>
    </source>
</evidence>
<keyword evidence="2" id="KW-1185">Reference proteome</keyword>
<dbReference type="Proteomes" id="UP000249057">
    <property type="component" value="Unassembled WGS sequence"/>
</dbReference>
<organism evidence="1 2">
    <name type="scientific">Aspergillus brunneoviolaceus CBS 621.78</name>
    <dbReference type="NCBI Taxonomy" id="1450534"/>
    <lineage>
        <taxon>Eukaryota</taxon>
        <taxon>Fungi</taxon>
        <taxon>Dikarya</taxon>
        <taxon>Ascomycota</taxon>
        <taxon>Pezizomycotina</taxon>
        <taxon>Eurotiomycetes</taxon>
        <taxon>Eurotiomycetidae</taxon>
        <taxon>Eurotiales</taxon>
        <taxon>Aspergillaceae</taxon>
        <taxon>Aspergillus</taxon>
        <taxon>Aspergillus subgen. Circumdati</taxon>
    </lineage>
</organism>
<reference evidence="1" key="1">
    <citation type="submission" date="2018-02" db="EMBL/GenBank/DDBJ databases">
        <title>The genomes of Aspergillus section Nigri reveals drivers in fungal speciation.</title>
        <authorList>
            <consortium name="DOE Joint Genome Institute"/>
            <person name="Vesth T.C."/>
            <person name="Nybo J."/>
            <person name="Theobald S."/>
            <person name="Brandl J."/>
            <person name="Frisvad J.C."/>
            <person name="Nielsen K.F."/>
            <person name="Lyhne E.K."/>
            <person name="Kogle M.E."/>
            <person name="Kuo A."/>
            <person name="Riley R."/>
            <person name="Clum A."/>
            <person name="Nolan M."/>
            <person name="Lipzen A."/>
            <person name="Salamov A."/>
            <person name="Henrissat B."/>
            <person name="Wiebenga A."/>
            <person name="De vries R.P."/>
            <person name="Grigoriev I.V."/>
            <person name="Mortensen U.H."/>
            <person name="Andersen M.R."/>
            <person name="Baker S.E."/>
        </authorList>
    </citation>
    <scope>NUCLEOTIDE SEQUENCE</scope>
    <source>
        <strain evidence="1">CBS 621.78</strain>
    </source>
</reference>
<accession>A0ACD1GCE7</accession>
<evidence type="ECO:0000313" key="2">
    <source>
        <dbReference type="Proteomes" id="UP000249057"/>
    </source>
</evidence>
<dbReference type="EMBL" id="KZ825334">
    <property type="protein sequence ID" value="RAH46786.1"/>
    <property type="molecule type" value="Genomic_DNA"/>
</dbReference>
<protein>
    <submittedName>
        <fullName evidence="1">Uncharacterized protein</fullName>
    </submittedName>
</protein>
<proteinExistence type="predicted"/>
<name>A0ACD1GCE7_9EURO</name>
<gene>
    <name evidence="1" type="ORF">BO95DRAFT_94709</name>
</gene>